<dbReference type="PANTHER" id="PTHR47197">
    <property type="entry name" value="PROTEIN NIRF"/>
    <property type="match status" value="1"/>
</dbReference>
<reference evidence="3 4" key="1">
    <citation type="submission" date="2020-03" db="EMBL/GenBank/DDBJ databases">
        <title>Complete genome of Arcanobacterium buesumensis sp. nov. strain 2701.</title>
        <authorList>
            <person name="Borowiak M."/>
            <person name="Alssahen M."/>
            <person name="Laemmler C."/>
            <person name="Malorny B."/>
            <person name="Hassan A."/>
            <person name="Prenger-Berninghoff E."/>
            <person name="Ploetz M."/>
            <person name="Abdulmawjood A."/>
        </authorList>
    </citation>
    <scope>NUCLEOTIDE SEQUENCE [LARGE SCALE GENOMIC DNA]</scope>
    <source>
        <strain evidence="3 4">2701</strain>
    </source>
</reference>
<keyword evidence="4" id="KW-1185">Reference proteome</keyword>
<dbReference type="RefSeq" id="WP_168917884.1">
    <property type="nucleotide sequence ID" value="NZ_CP050804.1"/>
</dbReference>
<evidence type="ECO:0000313" key="3">
    <source>
        <dbReference type="EMBL" id="QJC21945.1"/>
    </source>
</evidence>
<dbReference type="EMBL" id="CP050804">
    <property type="protein sequence ID" value="QJC21945.1"/>
    <property type="molecule type" value="Genomic_DNA"/>
</dbReference>
<dbReference type="Gene3D" id="2.130.10.10">
    <property type="entry name" value="YVTN repeat-like/Quinoprotein amine dehydrogenase"/>
    <property type="match status" value="2"/>
</dbReference>
<evidence type="ECO:0000313" key="4">
    <source>
        <dbReference type="Proteomes" id="UP000502298"/>
    </source>
</evidence>
<dbReference type="InterPro" id="IPR051200">
    <property type="entry name" value="Host-pathogen_enzymatic-act"/>
</dbReference>
<dbReference type="Pfam" id="PF21783">
    <property type="entry name" value="YNCE"/>
    <property type="match status" value="1"/>
</dbReference>
<dbReference type="InterPro" id="IPR011048">
    <property type="entry name" value="Haem_d1_sf"/>
</dbReference>
<feature type="domain" description="YNCE-like beta-propeller" evidence="2">
    <location>
        <begin position="42"/>
        <end position="154"/>
    </location>
</feature>
<sequence>MTEIYSTDTDSGTLSVFEDMNGTVRKIATIRVGNAPRGSVRFTSDGRGFVSNTSANTVSEIDGLAHKEVRKIKVGNGPRGLFIVGNEKYLLVSNSGSDSLSIVDLNIGEEVRQLPIGRDPRHMAVVNNFAYVSLWGEGSIAKFDISSLDDGDVNGVALVSTIKLAPETFPYSLNIDESRKIALVACNSVRSIPVIDLEADTVCGHIPVRASGIRAITFSNDNKYAVATLERDNSAAVIDLDTFEVTRYLDAGPAPRGIVTDPDNGAIYIAAFSRSTTARYDMPDWGSHGVTIIKADSDALSDKDSAIETATVKSGFGPCSVSLFDPASAMIARKNLDKQLRYRSF</sequence>
<organism evidence="3 4">
    <name type="scientific">Arcanobacterium buesumense</name>
    <dbReference type="NCBI Taxonomy" id="2722751"/>
    <lineage>
        <taxon>Bacteria</taxon>
        <taxon>Bacillati</taxon>
        <taxon>Actinomycetota</taxon>
        <taxon>Actinomycetes</taxon>
        <taxon>Actinomycetales</taxon>
        <taxon>Actinomycetaceae</taxon>
        <taxon>Arcanobacterium</taxon>
    </lineage>
</organism>
<dbReference type="SUPFAM" id="SSF51004">
    <property type="entry name" value="C-terminal (heme d1) domain of cytochrome cd1-nitrite reductase"/>
    <property type="match status" value="1"/>
</dbReference>
<dbReference type="InterPro" id="IPR048433">
    <property type="entry name" value="YNCE-like_beta-prop"/>
</dbReference>
<keyword evidence="1" id="KW-0732">Signal</keyword>
<evidence type="ECO:0000256" key="1">
    <source>
        <dbReference type="ARBA" id="ARBA00022729"/>
    </source>
</evidence>
<protein>
    <submittedName>
        <fullName evidence="3">YncE family protein</fullName>
    </submittedName>
</protein>
<gene>
    <name evidence="3" type="ORF">HC352_05125</name>
</gene>
<dbReference type="KEGG" id="arca:HC352_05125"/>
<dbReference type="InterPro" id="IPR015943">
    <property type="entry name" value="WD40/YVTN_repeat-like_dom_sf"/>
</dbReference>
<dbReference type="PANTHER" id="PTHR47197:SF3">
    <property type="entry name" value="DIHYDRO-HEME D1 DEHYDROGENASE"/>
    <property type="match status" value="1"/>
</dbReference>
<dbReference type="Proteomes" id="UP000502298">
    <property type="component" value="Chromosome"/>
</dbReference>
<accession>A0A6H2ELJ6</accession>
<name>A0A6H2ELJ6_9ACTO</name>
<proteinExistence type="predicted"/>
<evidence type="ECO:0000259" key="2">
    <source>
        <dbReference type="Pfam" id="PF21783"/>
    </source>
</evidence>
<dbReference type="AlphaFoldDB" id="A0A6H2ELJ6"/>